<feature type="compositionally biased region" description="Basic and acidic residues" evidence="4">
    <location>
        <begin position="710"/>
        <end position="726"/>
    </location>
</feature>
<evidence type="ECO:0000313" key="7">
    <source>
        <dbReference type="Proteomes" id="UP000236630"/>
    </source>
</evidence>
<keyword evidence="1" id="KW-0479">Metal-binding</keyword>
<dbReference type="EMBL" id="BDQV01000398">
    <property type="protein sequence ID" value="GAY64185.1"/>
    <property type="molecule type" value="Genomic_DNA"/>
</dbReference>
<protein>
    <recommendedName>
        <fullName evidence="5">CHHC U11-48K-type domain-containing protein</fullName>
    </recommendedName>
</protein>
<evidence type="ECO:0000256" key="1">
    <source>
        <dbReference type="ARBA" id="ARBA00022723"/>
    </source>
</evidence>
<feature type="compositionally biased region" description="Basic and acidic residues" evidence="4">
    <location>
        <begin position="486"/>
        <end position="498"/>
    </location>
</feature>
<keyword evidence="7" id="KW-1185">Reference proteome</keyword>
<name>A0A2H5QHT7_CITUN</name>
<evidence type="ECO:0000313" key="6">
    <source>
        <dbReference type="EMBL" id="GAY64184.1"/>
    </source>
</evidence>
<dbReference type="Proteomes" id="UP000236630">
    <property type="component" value="Unassembled WGS sequence"/>
</dbReference>
<feature type="region of interest" description="Disordered" evidence="4">
    <location>
        <begin position="1"/>
        <end position="32"/>
    </location>
</feature>
<feature type="region of interest" description="Disordered" evidence="4">
    <location>
        <begin position="469"/>
        <end position="498"/>
    </location>
</feature>
<evidence type="ECO:0000256" key="2">
    <source>
        <dbReference type="ARBA" id="ARBA00022771"/>
    </source>
</evidence>
<feature type="region of interest" description="Disordered" evidence="4">
    <location>
        <begin position="689"/>
        <end position="738"/>
    </location>
</feature>
<evidence type="ECO:0000256" key="4">
    <source>
        <dbReference type="SAM" id="MobiDB-lite"/>
    </source>
</evidence>
<feature type="compositionally biased region" description="Low complexity" evidence="4">
    <location>
        <begin position="9"/>
        <end position="32"/>
    </location>
</feature>
<feature type="compositionally biased region" description="Basic and acidic residues" evidence="4">
    <location>
        <begin position="603"/>
        <end position="659"/>
    </location>
</feature>
<dbReference type="Pfam" id="PF05253">
    <property type="entry name" value="zf-U11-48K"/>
    <property type="match status" value="1"/>
</dbReference>
<comment type="caution">
    <text evidence="6">The sequence shown here is derived from an EMBL/GenBank/DDBJ whole genome shotgun (WGS) entry which is preliminary data.</text>
</comment>
<organism evidence="6 7">
    <name type="scientific">Citrus unshiu</name>
    <name type="common">Satsuma mandarin</name>
    <name type="synonym">Citrus nobilis var. unshiu</name>
    <dbReference type="NCBI Taxonomy" id="55188"/>
    <lineage>
        <taxon>Eukaryota</taxon>
        <taxon>Viridiplantae</taxon>
        <taxon>Streptophyta</taxon>
        <taxon>Embryophyta</taxon>
        <taxon>Tracheophyta</taxon>
        <taxon>Spermatophyta</taxon>
        <taxon>Magnoliopsida</taxon>
        <taxon>eudicotyledons</taxon>
        <taxon>Gunneridae</taxon>
        <taxon>Pentapetalae</taxon>
        <taxon>rosids</taxon>
        <taxon>malvids</taxon>
        <taxon>Sapindales</taxon>
        <taxon>Rutaceae</taxon>
        <taxon>Aurantioideae</taxon>
        <taxon>Citrus</taxon>
    </lineage>
</organism>
<accession>A0A2H5QHT7</accession>
<dbReference type="EMBL" id="BDQV01000398">
    <property type="protein sequence ID" value="GAY64184.1"/>
    <property type="molecule type" value="Genomic_DNA"/>
</dbReference>
<evidence type="ECO:0000259" key="5">
    <source>
        <dbReference type="PROSITE" id="PS51800"/>
    </source>
</evidence>
<keyword evidence="2" id="KW-0863">Zinc-finger</keyword>
<dbReference type="InterPro" id="IPR022776">
    <property type="entry name" value="TRM13/UPF0224_CHHC_Znf_dom"/>
</dbReference>
<feature type="region of interest" description="Disordered" evidence="4">
    <location>
        <begin position="581"/>
        <end position="673"/>
    </location>
</feature>
<dbReference type="InterPro" id="IPR051591">
    <property type="entry name" value="UPF0224_FAM112_RNA_Proc"/>
</dbReference>
<dbReference type="GO" id="GO:0008270">
    <property type="term" value="F:zinc ion binding"/>
    <property type="evidence" value="ECO:0007669"/>
    <property type="project" value="UniProtKB-KW"/>
</dbReference>
<evidence type="ECO:0000256" key="3">
    <source>
        <dbReference type="ARBA" id="ARBA00022833"/>
    </source>
</evidence>
<dbReference type="PANTHER" id="PTHR21402:SF10">
    <property type="entry name" value="U11_U12 SMALL NUCLEAR RIBONUCLEOPROTEIN 48 KDA PROTEIN"/>
    <property type="match status" value="1"/>
</dbReference>
<dbReference type="STRING" id="55188.A0A2H5QHT7"/>
<keyword evidence="3" id="KW-0862">Zinc</keyword>
<gene>
    <name evidence="6" type="ORF">CUMW_231650</name>
</gene>
<dbReference type="PANTHER" id="PTHR21402">
    <property type="entry name" value="GAMETOCYTE SPECIFIC FACTOR 1-RELATED"/>
    <property type="match status" value="1"/>
</dbReference>
<proteinExistence type="predicted"/>
<dbReference type="PROSITE" id="PS51800">
    <property type="entry name" value="ZF_CHHC_U11_48K"/>
    <property type="match status" value="1"/>
</dbReference>
<feature type="domain" description="CHHC U11-48K-type" evidence="5">
    <location>
        <begin position="65"/>
        <end position="92"/>
    </location>
</feature>
<sequence>MSSSYSAAPQPTSFPSQNPNPNSSSIPDQSDLSTTLSSLNALISFCHQTPQNYSFLLPKPQNDNLLPCPYNPQHLMPPESLFLHTLHCPFPLDLDPPNYRNTLHSSSLLNQQNAPLTIQDHIQELCFSLDDYLSNVRSVSFFYQDCPAAVALSDFHASTSISKKNLALPGILCMECANVVCLSDGEAKKNAEGFGEVVLRVLCSDLWFIRREVESWRDYEHMSMYSFNVFCAILGLRTVNVSDLSKWVLVNSPRFGVVIDVYMRDHISVLVGLCLKAVISEALGFLELVKSQELERGLKSMNLKCPVLKQVLMWLASQLSVLYGQVSGKIFSIEIFKQCILESASGLLLFPLEQSLTESLDLKEGDLTLHASSSGARDVRVQEPLERNANSGLDETVGETVHSKVIFVSHVAAAVAALHERSLLEEKIRALRGLRVSQSLSSHQRMAEHAYLSSRADEERKKRPNYRPIIEHDGLPRQQSSNQDSSKNKTREELLAEERDYKRRRMSYRGKKVKRTNLRVVRDIIEEYMEQIKQAGGIGCFENGNQGCGTLPSKTPAHNVCMGVDDGRTSDNDLFEAVRSSPNYYQKQSHHDRDIKSASIKDSLTRDCERSRRGDVQHGHLREQSNMGREKHGDYYSRSTEKHRSRDLSHERSNQRELDMELTATGRRGVERQSLGSSKYCDYRSYYSTSNSHRRRRHKDHSTDSLVRNAFEDRYDPSESHNRDEDNVSNGGKYIKPE</sequence>
<dbReference type="AlphaFoldDB" id="A0A2H5QHT7"/>
<reference evidence="6 7" key="1">
    <citation type="journal article" date="2017" name="Front. Genet.">
        <title>Draft sequencing of the heterozygous diploid genome of Satsuma (Citrus unshiu Marc.) using a hybrid assembly approach.</title>
        <authorList>
            <person name="Shimizu T."/>
            <person name="Tanizawa Y."/>
            <person name="Mochizuki T."/>
            <person name="Nagasaki H."/>
            <person name="Yoshioka T."/>
            <person name="Toyoda A."/>
            <person name="Fujiyama A."/>
            <person name="Kaminuma E."/>
            <person name="Nakamura Y."/>
        </authorList>
    </citation>
    <scope>NUCLEOTIDE SEQUENCE [LARGE SCALE GENOMIC DNA]</scope>
    <source>
        <strain evidence="7">cv. Miyagawa wase</strain>
    </source>
</reference>